<evidence type="ECO:0000256" key="1">
    <source>
        <dbReference type="ARBA" id="ARBA00008455"/>
    </source>
</evidence>
<dbReference type="AlphaFoldDB" id="A0A0D2UNA2"/>
<feature type="chain" id="PRO_5018530286" evidence="6">
    <location>
        <begin position="17"/>
        <end position="327"/>
    </location>
</feature>
<feature type="domain" description="Peptidase C1A papain C-terminal" evidence="7">
    <location>
        <begin position="111"/>
        <end position="326"/>
    </location>
</feature>
<dbReference type="PANTHER" id="PTHR12411">
    <property type="entry name" value="CYSTEINE PROTEASE FAMILY C1-RELATED"/>
    <property type="match status" value="1"/>
</dbReference>
<dbReference type="InterPro" id="IPR025660">
    <property type="entry name" value="Pept_his_AS"/>
</dbReference>
<dbReference type="Pfam" id="PF08246">
    <property type="entry name" value="Inhibitor_I29"/>
    <property type="match status" value="1"/>
</dbReference>
<dbReference type="InterPro" id="IPR000169">
    <property type="entry name" value="Pept_cys_AS"/>
</dbReference>
<dbReference type="InterPro" id="IPR038765">
    <property type="entry name" value="Papain-like_cys_pep_sf"/>
</dbReference>
<evidence type="ECO:0000313" key="10">
    <source>
        <dbReference type="Proteomes" id="UP000008743"/>
    </source>
</evidence>
<dbReference type="SMART" id="SM00848">
    <property type="entry name" value="Inhibitor_I29"/>
    <property type="match status" value="1"/>
</dbReference>
<dbReference type="PhylomeDB" id="A0A0D2UNA2"/>
<organism evidence="9 10">
    <name type="scientific">Capsaspora owczarzaki (strain ATCC 30864)</name>
    <dbReference type="NCBI Taxonomy" id="595528"/>
    <lineage>
        <taxon>Eukaryota</taxon>
        <taxon>Filasterea</taxon>
        <taxon>Capsaspora</taxon>
    </lineage>
</organism>
<dbReference type="InterPro" id="IPR000668">
    <property type="entry name" value="Peptidase_C1A_C"/>
</dbReference>
<dbReference type="InterPro" id="IPR013201">
    <property type="entry name" value="Prot_inhib_I29"/>
</dbReference>
<dbReference type="GO" id="GO:0006508">
    <property type="term" value="P:proteolysis"/>
    <property type="evidence" value="ECO:0007669"/>
    <property type="project" value="UniProtKB-KW"/>
</dbReference>
<evidence type="ECO:0000256" key="2">
    <source>
        <dbReference type="ARBA" id="ARBA00022670"/>
    </source>
</evidence>
<keyword evidence="2" id="KW-0645">Protease</keyword>
<dbReference type="InParanoid" id="A0A0D2UNA2"/>
<sequence>MKVAVALLALAAVATAIPLNMEFEAWKRTFGKSYSDAVEEINRRAVWEANKMLVDAHNGAGIHSYTLGMNIFADLTHEEFKRFYLGTKVDLNRPRSNFSSTFIPTANVGALPDSVDWRTAGIVTPVKDQGQCGSCWSFSTTGSVEGQHARKTGQLVSLSEQNLVDCSKAQGNQGCNGGLMDDAFQYIITNKGIDTEASYPYTAKDGTCKFNAANVGATLSSFQDITRGSESDLQNAVATVGPVSVAIDASKNSFQLYTSGVYNEKKCSSTSLDHGVLAAGYGTSNGTPYWLVKNSWGSSWGQAGYIWMSRNANNQCGIATSASYPIV</sequence>
<evidence type="ECO:0000256" key="3">
    <source>
        <dbReference type="ARBA" id="ARBA00022801"/>
    </source>
</evidence>
<dbReference type="SUPFAM" id="SSF54001">
    <property type="entry name" value="Cysteine proteinases"/>
    <property type="match status" value="1"/>
</dbReference>
<evidence type="ECO:0000313" key="9">
    <source>
        <dbReference type="EMBL" id="KJE96491.1"/>
    </source>
</evidence>
<name>A0A0D2UNA2_CAPO3</name>
<accession>A0A0D2UNA2</accession>
<feature type="signal peptide" evidence="6">
    <location>
        <begin position="1"/>
        <end position="16"/>
    </location>
</feature>
<dbReference type="Gene3D" id="3.90.70.10">
    <property type="entry name" value="Cysteine proteinases"/>
    <property type="match status" value="1"/>
</dbReference>
<gene>
    <name evidence="9" type="ORF">CAOG_006811</name>
</gene>
<proteinExistence type="inferred from homology"/>
<keyword evidence="4" id="KW-0788">Thiol protease</keyword>
<comment type="similarity">
    <text evidence="1">Belongs to the peptidase C1 family.</text>
</comment>
<dbReference type="OrthoDB" id="10253408at2759"/>
<evidence type="ECO:0000256" key="4">
    <source>
        <dbReference type="ARBA" id="ARBA00022807"/>
    </source>
</evidence>
<evidence type="ECO:0000256" key="6">
    <source>
        <dbReference type="SAM" id="SignalP"/>
    </source>
</evidence>
<dbReference type="PRINTS" id="PR00705">
    <property type="entry name" value="PAPAIN"/>
</dbReference>
<keyword evidence="5" id="KW-1015">Disulfide bond</keyword>
<dbReference type="FunFam" id="3.90.70.10:FF:000006">
    <property type="entry name" value="Cathepsin S"/>
    <property type="match status" value="1"/>
</dbReference>
<dbReference type="GO" id="GO:0008234">
    <property type="term" value="F:cysteine-type peptidase activity"/>
    <property type="evidence" value="ECO:0007669"/>
    <property type="project" value="UniProtKB-KW"/>
</dbReference>
<evidence type="ECO:0000259" key="7">
    <source>
        <dbReference type="SMART" id="SM00645"/>
    </source>
</evidence>
<keyword evidence="10" id="KW-1185">Reference proteome</keyword>
<dbReference type="InterPro" id="IPR039417">
    <property type="entry name" value="Peptidase_C1A_papain-like"/>
</dbReference>
<dbReference type="PROSITE" id="PS00139">
    <property type="entry name" value="THIOL_PROTEASE_CYS"/>
    <property type="match status" value="1"/>
</dbReference>
<dbReference type="Pfam" id="PF00112">
    <property type="entry name" value="Peptidase_C1"/>
    <property type="match status" value="1"/>
</dbReference>
<evidence type="ECO:0000259" key="8">
    <source>
        <dbReference type="SMART" id="SM00848"/>
    </source>
</evidence>
<keyword evidence="6" id="KW-0732">Signal</keyword>
<protein>
    <submittedName>
        <fullName evidence="9">Cathepsin L2</fullName>
    </submittedName>
</protein>
<dbReference type="PROSITE" id="PS00640">
    <property type="entry name" value="THIOL_PROTEASE_ASN"/>
    <property type="match status" value="1"/>
</dbReference>
<dbReference type="InterPro" id="IPR013128">
    <property type="entry name" value="Peptidase_C1A"/>
</dbReference>
<dbReference type="eggNOG" id="KOG1543">
    <property type="taxonomic scope" value="Eukaryota"/>
</dbReference>
<dbReference type="InterPro" id="IPR025661">
    <property type="entry name" value="Pept_asp_AS"/>
</dbReference>
<feature type="domain" description="Cathepsin propeptide inhibitor" evidence="8">
    <location>
        <begin position="23"/>
        <end position="80"/>
    </location>
</feature>
<dbReference type="STRING" id="595528.A0A0D2UNA2"/>
<keyword evidence="3" id="KW-0378">Hydrolase</keyword>
<dbReference type="SMART" id="SM00645">
    <property type="entry name" value="Pept_C1"/>
    <property type="match status" value="1"/>
</dbReference>
<dbReference type="CDD" id="cd02248">
    <property type="entry name" value="Peptidase_C1A"/>
    <property type="match status" value="1"/>
</dbReference>
<evidence type="ECO:0000256" key="5">
    <source>
        <dbReference type="ARBA" id="ARBA00023157"/>
    </source>
</evidence>
<reference evidence="10" key="1">
    <citation type="submission" date="2011-02" db="EMBL/GenBank/DDBJ databases">
        <title>The Genome Sequence of Capsaspora owczarzaki ATCC 30864.</title>
        <authorList>
            <person name="Russ C."/>
            <person name="Cuomo C."/>
            <person name="Burger G."/>
            <person name="Gray M.W."/>
            <person name="Holland P.W.H."/>
            <person name="King N."/>
            <person name="Lang F.B.F."/>
            <person name="Roger A.J."/>
            <person name="Ruiz-Trillo I."/>
            <person name="Young S.K."/>
            <person name="Zeng Q."/>
            <person name="Gargeya S."/>
            <person name="Alvarado L."/>
            <person name="Berlin A."/>
            <person name="Chapman S.B."/>
            <person name="Chen Z."/>
            <person name="Freedman E."/>
            <person name="Gellesch M."/>
            <person name="Goldberg J."/>
            <person name="Griggs A."/>
            <person name="Gujja S."/>
            <person name="Heilman E."/>
            <person name="Heiman D."/>
            <person name="Howarth C."/>
            <person name="Mehta T."/>
            <person name="Neiman D."/>
            <person name="Pearson M."/>
            <person name="Roberts A."/>
            <person name="Saif S."/>
            <person name="Shea T."/>
            <person name="Shenoy N."/>
            <person name="Sisk P."/>
            <person name="Stolte C."/>
            <person name="Sykes S."/>
            <person name="White J."/>
            <person name="Yandava C."/>
            <person name="Haas B."/>
            <person name="Nusbaum C."/>
            <person name="Birren B."/>
        </authorList>
    </citation>
    <scope>NUCLEOTIDE SEQUENCE</scope>
    <source>
        <strain evidence="10">ATCC 30864</strain>
    </source>
</reference>
<dbReference type="PROSITE" id="PS00639">
    <property type="entry name" value="THIOL_PROTEASE_HIS"/>
    <property type="match status" value="1"/>
</dbReference>
<dbReference type="Proteomes" id="UP000008743">
    <property type="component" value="Unassembled WGS sequence"/>
</dbReference>
<dbReference type="EMBL" id="KE346371">
    <property type="protein sequence ID" value="KJE96491.1"/>
    <property type="molecule type" value="Genomic_DNA"/>
</dbReference>